<feature type="transmembrane region" description="Helical" evidence="7">
    <location>
        <begin position="6"/>
        <end position="25"/>
    </location>
</feature>
<evidence type="ECO:0000313" key="10">
    <source>
        <dbReference type="EMBL" id="OGY66206.1"/>
    </source>
</evidence>
<feature type="domain" description="Prepilin type IV endopeptidase peptidase" evidence="8">
    <location>
        <begin position="121"/>
        <end position="248"/>
    </location>
</feature>
<dbReference type="STRING" id="1798406.A3A04_02335"/>
<comment type="caution">
    <text evidence="10">The sequence shown here is derived from an EMBL/GenBank/DDBJ whole genome shotgun (WGS) entry which is preliminary data.</text>
</comment>
<evidence type="ECO:0000256" key="7">
    <source>
        <dbReference type="SAM" id="Phobius"/>
    </source>
</evidence>
<evidence type="ECO:0000313" key="11">
    <source>
        <dbReference type="Proteomes" id="UP000178517"/>
    </source>
</evidence>
<dbReference type="PANTHER" id="PTHR30487:SF0">
    <property type="entry name" value="PREPILIN LEADER PEPTIDASE_N-METHYLTRANSFERASE-RELATED"/>
    <property type="match status" value="1"/>
</dbReference>
<comment type="similarity">
    <text evidence="2">Belongs to the peptidase A24 family.</text>
</comment>
<feature type="transmembrane region" description="Helical" evidence="7">
    <location>
        <begin position="79"/>
        <end position="98"/>
    </location>
</feature>
<dbReference type="Gene3D" id="1.20.120.1220">
    <property type="match status" value="1"/>
</dbReference>
<evidence type="ECO:0000259" key="8">
    <source>
        <dbReference type="Pfam" id="PF01478"/>
    </source>
</evidence>
<dbReference type="Proteomes" id="UP000178517">
    <property type="component" value="Unassembled WGS sequence"/>
</dbReference>
<evidence type="ECO:0000259" key="9">
    <source>
        <dbReference type="Pfam" id="PF06750"/>
    </source>
</evidence>
<name>A0A1G1ZPV6_9BACT</name>
<evidence type="ECO:0000256" key="6">
    <source>
        <dbReference type="ARBA" id="ARBA00023136"/>
    </source>
</evidence>
<evidence type="ECO:0000256" key="2">
    <source>
        <dbReference type="ARBA" id="ARBA00005801"/>
    </source>
</evidence>
<feature type="transmembrane region" description="Helical" evidence="7">
    <location>
        <begin position="118"/>
        <end position="137"/>
    </location>
</feature>
<organism evidence="10 11">
    <name type="scientific">Candidatus Harrisonbacteria bacterium RIFCSPLOWO2_01_FULL_40_28</name>
    <dbReference type="NCBI Taxonomy" id="1798406"/>
    <lineage>
        <taxon>Bacteria</taxon>
        <taxon>Candidatus Harrisoniibacteriota</taxon>
    </lineage>
</organism>
<feature type="transmembrane region" description="Helical" evidence="7">
    <location>
        <begin position="258"/>
        <end position="278"/>
    </location>
</feature>
<evidence type="ECO:0000256" key="1">
    <source>
        <dbReference type="ARBA" id="ARBA00004651"/>
    </source>
</evidence>
<dbReference type="InterPro" id="IPR050882">
    <property type="entry name" value="Prepilin_peptidase/N-MTase"/>
</dbReference>
<keyword evidence="3" id="KW-1003">Cell membrane</keyword>
<dbReference type="GO" id="GO:0004190">
    <property type="term" value="F:aspartic-type endopeptidase activity"/>
    <property type="evidence" value="ECO:0007669"/>
    <property type="project" value="InterPro"/>
</dbReference>
<comment type="subcellular location">
    <subcellularLocation>
        <location evidence="1">Cell membrane</location>
        <topology evidence="1">Multi-pass membrane protein</topology>
    </subcellularLocation>
</comment>
<dbReference type="GO" id="GO:0005886">
    <property type="term" value="C:plasma membrane"/>
    <property type="evidence" value="ECO:0007669"/>
    <property type="project" value="UniProtKB-SubCell"/>
</dbReference>
<keyword evidence="4 7" id="KW-0812">Transmembrane</keyword>
<dbReference type="GO" id="GO:0006465">
    <property type="term" value="P:signal peptide processing"/>
    <property type="evidence" value="ECO:0007669"/>
    <property type="project" value="TreeGrafter"/>
</dbReference>
<evidence type="ECO:0000256" key="3">
    <source>
        <dbReference type="ARBA" id="ARBA00022475"/>
    </source>
</evidence>
<sequence length="292" mass="33136">MWYWVILFLVGISIGSFLNVVSLRYSSRYSVFSLKNNGGRSRCPHCHKTLRWFELIPLLSFLVQGGKCRNCIKSLSFQYPFVEVLSGLLFVFIPWYIFVSRAPFIGFVNGIDPYIETGLYLFVFSVLFLVALIDYHYHLIPNELNILLICAGVLEIIFYEYRGIFQTMQYGVGPYSLIFNGQSSIYINRLIAMMFGAIITGIPVFLSHGRVMGLGDFKFAIALGLVFGWPTVIFIIFGAFIIGSCVGIILMIAGKKKFRSMLAFGPFLALSAFIFFFWGEELLRGYFGLLSP</sequence>
<gene>
    <name evidence="10" type="ORF">A3A04_02335</name>
</gene>
<evidence type="ECO:0008006" key="12">
    <source>
        <dbReference type="Google" id="ProtNLM"/>
    </source>
</evidence>
<feature type="domain" description="Prepilin peptidase A24 N-terminal" evidence="9">
    <location>
        <begin position="9"/>
        <end position="96"/>
    </location>
</feature>
<feature type="transmembrane region" description="Helical" evidence="7">
    <location>
        <begin position="219"/>
        <end position="252"/>
    </location>
</feature>
<dbReference type="PANTHER" id="PTHR30487">
    <property type="entry name" value="TYPE 4 PREPILIN-LIKE PROTEINS LEADER PEPTIDE-PROCESSING ENZYME"/>
    <property type="match status" value="1"/>
</dbReference>
<protein>
    <recommendedName>
        <fullName evidence="12">Peptidase A24A N-terminal domain-containing protein</fullName>
    </recommendedName>
</protein>
<keyword evidence="6 7" id="KW-0472">Membrane</keyword>
<dbReference type="Pfam" id="PF06750">
    <property type="entry name" value="A24_N_bact"/>
    <property type="match status" value="1"/>
</dbReference>
<evidence type="ECO:0000256" key="4">
    <source>
        <dbReference type="ARBA" id="ARBA00022692"/>
    </source>
</evidence>
<accession>A0A1G1ZPV6</accession>
<evidence type="ECO:0000256" key="5">
    <source>
        <dbReference type="ARBA" id="ARBA00022989"/>
    </source>
</evidence>
<dbReference type="EMBL" id="MHJI01000009">
    <property type="protein sequence ID" value="OGY66206.1"/>
    <property type="molecule type" value="Genomic_DNA"/>
</dbReference>
<dbReference type="AlphaFoldDB" id="A0A1G1ZPV6"/>
<dbReference type="InterPro" id="IPR000045">
    <property type="entry name" value="Prepilin_IV_endopep_pep"/>
</dbReference>
<proteinExistence type="inferred from homology"/>
<feature type="transmembrane region" description="Helical" evidence="7">
    <location>
        <begin position="185"/>
        <end position="207"/>
    </location>
</feature>
<dbReference type="Pfam" id="PF01478">
    <property type="entry name" value="Peptidase_A24"/>
    <property type="match status" value="1"/>
</dbReference>
<reference evidence="10 11" key="1">
    <citation type="journal article" date="2016" name="Nat. Commun.">
        <title>Thousands of microbial genomes shed light on interconnected biogeochemical processes in an aquifer system.</title>
        <authorList>
            <person name="Anantharaman K."/>
            <person name="Brown C.T."/>
            <person name="Hug L.A."/>
            <person name="Sharon I."/>
            <person name="Castelle C.J."/>
            <person name="Probst A.J."/>
            <person name="Thomas B.C."/>
            <person name="Singh A."/>
            <person name="Wilkins M.J."/>
            <person name="Karaoz U."/>
            <person name="Brodie E.L."/>
            <person name="Williams K.H."/>
            <person name="Hubbard S.S."/>
            <person name="Banfield J.F."/>
        </authorList>
    </citation>
    <scope>NUCLEOTIDE SEQUENCE [LARGE SCALE GENOMIC DNA]</scope>
</reference>
<keyword evidence="5 7" id="KW-1133">Transmembrane helix</keyword>
<feature type="transmembrane region" description="Helical" evidence="7">
    <location>
        <begin position="144"/>
        <end position="165"/>
    </location>
</feature>
<dbReference type="InterPro" id="IPR010627">
    <property type="entry name" value="Prepilin_pept_A24_N"/>
</dbReference>